<organism evidence="1">
    <name type="scientific">Candidatus Kentrum sp. LFY</name>
    <dbReference type="NCBI Taxonomy" id="2126342"/>
    <lineage>
        <taxon>Bacteria</taxon>
        <taxon>Pseudomonadati</taxon>
        <taxon>Pseudomonadota</taxon>
        <taxon>Gammaproteobacteria</taxon>
        <taxon>Candidatus Kentrum</taxon>
    </lineage>
</organism>
<evidence type="ECO:0000313" key="1">
    <source>
        <dbReference type="EMBL" id="VFK19738.1"/>
    </source>
</evidence>
<dbReference type="AlphaFoldDB" id="A0A450WRX2"/>
<gene>
    <name evidence="1" type="ORF">BECKLFY1418C_GA0070996_106212</name>
</gene>
<protein>
    <submittedName>
        <fullName evidence="1">Uncharacterized protein</fullName>
    </submittedName>
</protein>
<sequence>MFIRFFYIDIGRFHISVDNWLLFIQPAYFVVQDRYIRIAEPDGIGSGTARRVREFANA</sequence>
<proteinExistence type="predicted"/>
<accession>A0A450WRX2</accession>
<name>A0A450WRX2_9GAMM</name>
<reference evidence="1" key="1">
    <citation type="submission" date="2019-02" db="EMBL/GenBank/DDBJ databases">
        <authorList>
            <person name="Gruber-Vodicka R. H."/>
            <person name="Seah K. B. B."/>
        </authorList>
    </citation>
    <scope>NUCLEOTIDE SEQUENCE</scope>
    <source>
        <strain evidence="1">BECK_BY7</strain>
    </source>
</reference>
<dbReference type="EMBL" id="CAADFN010000062">
    <property type="protein sequence ID" value="VFK19738.1"/>
    <property type="molecule type" value="Genomic_DNA"/>
</dbReference>